<sequence>MLLWSIQPESLYVKLKAEKVLFCDPAQSELITECGFGPAYDWLAEQMVLRVGQPPAGVKYPFWAWHTVEWEHRKPDLRRMEFRSYSGNQVCIELEVPDKDVLLSNEDMWHLLLNDGYYRDCSNEQEYEAEDKWYKSLPSDEQLKVKRKSWEKIFDVSPLRENEWESHGKYVQATFWELRLDQVIEVRHFKGRIR</sequence>
<evidence type="ECO:0008006" key="3">
    <source>
        <dbReference type="Google" id="ProtNLM"/>
    </source>
</evidence>
<dbReference type="Proteomes" id="UP000013520">
    <property type="component" value="Chromosome"/>
</dbReference>
<dbReference type="HOGENOM" id="CLU_109251_0_0_9"/>
<dbReference type="EMBL" id="CP003273">
    <property type="protein sequence ID" value="AGK99845.1"/>
    <property type="molecule type" value="Genomic_DNA"/>
</dbReference>
<dbReference type="RefSeq" id="WP_006522968.1">
    <property type="nucleotide sequence ID" value="NC_021184.1"/>
</dbReference>
<dbReference type="OrthoDB" id="286252at2"/>
<keyword evidence="2" id="KW-1185">Reference proteome</keyword>
<dbReference type="Pfam" id="PF12952">
    <property type="entry name" value="DUF3841"/>
    <property type="match status" value="1"/>
</dbReference>
<dbReference type="InterPro" id="IPR024211">
    <property type="entry name" value="DUF3841"/>
</dbReference>
<protein>
    <recommendedName>
        <fullName evidence="3">DUF3841 domain-containing protein</fullName>
    </recommendedName>
</protein>
<organism evidence="1 2">
    <name type="scientific">Desulfoscipio gibsoniae DSM 7213</name>
    <dbReference type="NCBI Taxonomy" id="767817"/>
    <lineage>
        <taxon>Bacteria</taxon>
        <taxon>Bacillati</taxon>
        <taxon>Bacillota</taxon>
        <taxon>Clostridia</taxon>
        <taxon>Eubacteriales</taxon>
        <taxon>Desulfallaceae</taxon>
        <taxon>Desulfoscipio</taxon>
    </lineage>
</organism>
<reference evidence="1 2" key="1">
    <citation type="submission" date="2012-01" db="EMBL/GenBank/DDBJ databases">
        <title>Complete sequence of Desulfotomaculum gibsoniae DSM 7213.</title>
        <authorList>
            <consortium name="US DOE Joint Genome Institute"/>
            <person name="Lucas S."/>
            <person name="Han J."/>
            <person name="Lapidus A."/>
            <person name="Cheng J.-F."/>
            <person name="Goodwin L."/>
            <person name="Pitluck S."/>
            <person name="Peters L."/>
            <person name="Ovchinnikova G."/>
            <person name="Teshima H."/>
            <person name="Detter J.C."/>
            <person name="Han C."/>
            <person name="Tapia R."/>
            <person name="Land M."/>
            <person name="Hauser L."/>
            <person name="Kyrpides N."/>
            <person name="Ivanova N."/>
            <person name="Pagani I."/>
            <person name="Parshina S."/>
            <person name="Plugge C."/>
            <person name="Muyzer G."/>
            <person name="Kuever J."/>
            <person name="Ivanova A."/>
            <person name="Nazina T."/>
            <person name="Klenk H.-P."/>
            <person name="Brambilla E."/>
            <person name="Spring S."/>
            <person name="Stams A.F."/>
            <person name="Woyke T."/>
        </authorList>
    </citation>
    <scope>NUCLEOTIDE SEQUENCE [LARGE SCALE GENOMIC DNA]</scope>
    <source>
        <strain evidence="1 2">DSM 7213</strain>
    </source>
</reference>
<name>R4KJN8_9FIRM</name>
<dbReference type="eggNOG" id="ENOG5032S6V">
    <property type="taxonomic scope" value="Bacteria"/>
</dbReference>
<accession>R4KJN8</accession>
<dbReference type="AlphaFoldDB" id="R4KJN8"/>
<proteinExistence type="predicted"/>
<dbReference type="STRING" id="767817.Desgi_0259"/>
<evidence type="ECO:0000313" key="1">
    <source>
        <dbReference type="EMBL" id="AGK99845.1"/>
    </source>
</evidence>
<dbReference type="KEGG" id="dgi:Desgi_0259"/>
<gene>
    <name evidence="1" type="ORF">Desgi_0259</name>
</gene>
<evidence type="ECO:0000313" key="2">
    <source>
        <dbReference type="Proteomes" id="UP000013520"/>
    </source>
</evidence>